<evidence type="ECO:0000313" key="3">
    <source>
        <dbReference type="Proteomes" id="UP001151760"/>
    </source>
</evidence>
<feature type="compositionally biased region" description="Basic and acidic residues" evidence="1">
    <location>
        <begin position="16"/>
        <end position="53"/>
    </location>
</feature>
<protein>
    <submittedName>
        <fullName evidence="2">Uncharacterized protein</fullName>
    </submittedName>
</protein>
<comment type="caution">
    <text evidence="2">The sequence shown here is derived from an EMBL/GenBank/DDBJ whole genome shotgun (WGS) entry which is preliminary data.</text>
</comment>
<feature type="compositionally biased region" description="Basic and acidic residues" evidence="1">
    <location>
        <begin position="61"/>
        <end position="71"/>
    </location>
</feature>
<sequence>MTKMFRLLKELTTSRAPEKGWEEERSKKTDVTTENNIEKPAKIEIEMPFKEAEKEDEAENEPNRKAGKEETTGTPRS</sequence>
<organism evidence="2 3">
    <name type="scientific">Tanacetum coccineum</name>
    <dbReference type="NCBI Taxonomy" id="301880"/>
    <lineage>
        <taxon>Eukaryota</taxon>
        <taxon>Viridiplantae</taxon>
        <taxon>Streptophyta</taxon>
        <taxon>Embryophyta</taxon>
        <taxon>Tracheophyta</taxon>
        <taxon>Spermatophyta</taxon>
        <taxon>Magnoliopsida</taxon>
        <taxon>eudicotyledons</taxon>
        <taxon>Gunneridae</taxon>
        <taxon>Pentapetalae</taxon>
        <taxon>asterids</taxon>
        <taxon>campanulids</taxon>
        <taxon>Asterales</taxon>
        <taxon>Asteraceae</taxon>
        <taxon>Asteroideae</taxon>
        <taxon>Anthemideae</taxon>
        <taxon>Anthemidinae</taxon>
        <taxon>Tanacetum</taxon>
    </lineage>
</organism>
<proteinExistence type="predicted"/>
<reference evidence="2" key="1">
    <citation type="journal article" date="2022" name="Int. J. Mol. Sci.">
        <title>Draft Genome of Tanacetum Coccineum: Genomic Comparison of Closely Related Tanacetum-Family Plants.</title>
        <authorList>
            <person name="Yamashiro T."/>
            <person name="Shiraishi A."/>
            <person name="Nakayama K."/>
            <person name="Satake H."/>
        </authorList>
    </citation>
    <scope>NUCLEOTIDE SEQUENCE</scope>
</reference>
<gene>
    <name evidence="2" type="ORF">Tco_1057842</name>
</gene>
<evidence type="ECO:0000313" key="2">
    <source>
        <dbReference type="EMBL" id="GJT83500.1"/>
    </source>
</evidence>
<keyword evidence="3" id="KW-1185">Reference proteome</keyword>
<feature type="region of interest" description="Disordered" evidence="1">
    <location>
        <begin position="1"/>
        <end position="77"/>
    </location>
</feature>
<reference evidence="2" key="2">
    <citation type="submission" date="2022-01" db="EMBL/GenBank/DDBJ databases">
        <authorList>
            <person name="Yamashiro T."/>
            <person name="Shiraishi A."/>
            <person name="Satake H."/>
            <person name="Nakayama K."/>
        </authorList>
    </citation>
    <scope>NUCLEOTIDE SEQUENCE</scope>
</reference>
<accession>A0ABQ5H787</accession>
<name>A0ABQ5H787_9ASTR</name>
<dbReference type="EMBL" id="BQNB010019268">
    <property type="protein sequence ID" value="GJT83500.1"/>
    <property type="molecule type" value="Genomic_DNA"/>
</dbReference>
<evidence type="ECO:0000256" key="1">
    <source>
        <dbReference type="SAM" id="MobiDB-lite"/>
    </source>
</evidence>
<dbReference type="Proteomes" id="UP001151760">
    <property type="component" value="Unassembled WGS sequence"/>
</dbReference>